<gene>
    <name evidence="1" type="ORF">SELMODRAFT_443261</name>
</gene>
<dbReference type="HOGENOM" id="CLU_779372_0_0_1"/>
<reference evidence="1 2" key="1">
    <citation type="journal article" date="2011" name="Science">
        <title>The Selaginella genome identifies genetic changes associated with the evolution of vascular plants.</title>
        <authorList>
            <person name="Banks J.A."/>
            <person name="Nishiyama T."/>
            <person name="Hasebe M."/>
            <person name="Bowman J.L."/>
            <person name="Gribskov M."/>
            <person name="dePamphilis C."/>
            <person name="Albert V.A."/>
            <person name="Aono N."/>
            <person name="Aoyama T."/>
            <person name="Ambrose B.A."/>
            <person name="Ashton N.W."/>
            <person name="Axtell M.J."/>
            <person name="Barker E."/>
            <person name="Barker M.S."/>
            <person name="Bennetzen J.L."/>
            <person name="Bonawitz N.D."/>
            <person name="Chapple C."/>
            <person name="Cheng C."/>
            <person name="Correa L.G."/>
            <person name="Dacre M."/>
            <person name="DeBarry J."/>
            <person name="Dreyer I."/>
            <person name="Elias M."/>
            <person name="Engstrom E.M."/>
            <person name="Estelle M."/>
            <person name="Feng L."/>
            <person name="Finet C."/>
            <person name="Floyd S.K."/>
            <person name="Frommer W.B."/>
            <person name="Fujita T."/>
            <person name="Gramzow L."/>
            <person name="Gutensohn M."/>
            <person name="Harholt J."/>
            <person name="Hattori M."/>
            <person name="Heyl A."/>
            <person name="Hirai T."/>
            <person name="Hiwatashi Y."/>
            <person name="Ishikawa M."/>
            <person name="Iwata M."/>
            <person name="Karol K.G."/>
            <person name="Koehler B."/>
            <person name="Kolukisaoglu U."/>
            <person name="Kubo M."/>
            <person name="Kurata T."/>
            <person name="Lalonde S."/>
            <person name="Li K."/>
            <person name="Li Y."/>
            <person name="Litt A."/>
            <person name="Lyons E."/>
            <person name="Manning G."/>
            <person name="Maruyama T."/>
            <person name="Michael T.P."/>
            <person name="Mikami K."/>
            <person name="Miyazaki S."/>
            <person name="Morinaga S."/>
            <person name="Murata T."/>
            <person name="Mueller-Roeber B."/>
            <person name="Nelson D.R."/>
            <person name="Obara M."/>
            <person name="Oguri Y."/>
            <person name="Olmstead R.G."/>
            <person name="Onodera N."/>
            <person name="Petersen B.L."/>
            <person name="Pils B."/>
            <person name="Prigge M."/>
            <person name="Rensing S.A."/>
            <person name="Riano-Pachon D.M."/>
            <person name="Roberts A.W."/>
            <person name="Sato Y."/>
            <person name="Scheller H.V."/>
            <person name="Schulz B."/>
            <person name="Schulz C."/>
            <person name="Shakirov E.V."/>
            <person name="Shibagaki N."/>
            <person name="Shinohara N."/>
            <person name="Shippen D.E."/>
            <person name="Soerensen I."/>
            <person name="Sotooka R."/>
            <person name="Sugimoto N."/>
            <person name="Sugita M."/>
            <person name="Sumikawa N."/>
            <person name="Tanurdzic M."/>
            <person name="Theissen G."/>
            <person name="Ulvskov P."/>
            <person name="Wakazuki S."/>
            <person name="Weng J.K."/>
            <person name="Willats W.W."/>
            <person name="Wipf D."/>
            <person name="Wolf P.G."/>
            <person name="Yang L."/>
            <person name="Zimmer A.D."/>
            <person name="Zhu Q."/>
            <person name="Mitros T."/>
            <person name="Hellsten U."/>
            <person name="Loque D."/>
            <person name="Otillar R."/>
            <person name="Salamov A."/>
            <person name="Schmutz J."/>
            <person name="Shapiro H."/>
            <person name="Lindquist E."/>
            <person name="Lucas S."/>
            <person name="Rokhsar D."/>
            <person name="Grigoriev I.V."/>
        </authorList>
    </citation>
    <scope>NUCLEOTIDE SEQUENCE [LARGE SCALE GENOMIC DNA]</scope>
</reference>
<proteinExistence type="predicted"/>
<dbReference type="InParanoid" id="D8RZY1"/>
<dbReference type="AlphaFoldDB" id="D8RZY1"/>
<dbReference type="Gramene" id="EFJ22233">
    <property type="protein sequence ID" value="EFJ22233"/>
    <property type="gene ID" value="SELMODRAFT_443261"/>
</dbReference>
<dbReference type="EMBL" id="GL377596">
    <property type="protein sequence ID" value="EFJ22233.1"/>
    <property type="molecule type" value="Genomic_DNA"/>
</dbReference>
<dbReference type="KEGG" id="smo:SELMODRAFT_443261"/>
<dbReference type="Proteomes" id="UP000001514">
    <property type="component" value="Unassembled WGS sequence"/>
</dbReference>
<evidence type="ECO:0000313" key="1">
    <source>
        <dbReference type="EMBL" id="EFJ22233.1"/>
    </source>
</evidence>
<evidence type="ECO:0000313" key="2">
    <source>
        <dbReference type="Proteomes" id="UP000001514"/>
    </source>
</evidence>
<sequence length="356" mass="40411">MFRLAGILGGRRVDFLERMRPMRLNNLGTWLKDDFQAVQKKELEAVYTPFVPEAFELLISYSYTNLTSVEKIALLIIRHRRPSPDSKKILAFQPQRLSKARAMGEMLTATHAGIEQQSIAKATSTSGRIRMCKDFLQQCFHLEDRLRAKAKYIASKWYNLTLVLHSELTSKVVPRLLYVLVQELAMEITPDRIVDETLHLLGSLVLEHHIVVPPPLHGRQAATTTAATSVPNCSYELESSASCPRWLTWKLSWFDTELKIGEEPPQLVKRALKQRCGVVLEDDGIGRRWSCTGTMKTTVVMHEIQLLKSSSNPNELEGKVEGEGEHIAPLKMTSSNSSKLKNPNLQHYAFQYPFIN</sequence>
<name>D8RZY1_SELML</name>
<protein>
    <submittedName>
        <fullName evidence="1">Uncharacterized protein</fullName>
    </submittedName>
</protein>
<organism evidence="2">
    <name type="scientific">Selaginella moellendorffii</name>
    <name type="common">Spikemoss</name>
    <dbReference type="NCBI Taxonomy" id="88036"/>
    <lineage>
        <taxon>Eukaryota</taxon>
        <taxon>Viridiplantae</taxon>
        <taxon>Streptophyta</taxon>
        <taxon>Embryophyta</taxon>
        <taxon>Tracheophyta</taxon>
        <taxon>Lycopodiopsida</taxon>
        <taxon>Selaginellales</taxon>
        <taxon>Selaginellaceae</taxon>
        <taxon>Selaginella</taxon>
    </lineage>
</organism>
<accession>D8RZY1</accession>
<keyword evidence="2" id="KW-1185">Reference proteome</keyword>